<evidence type="ECO:0000313" key="2">
    <source>
        <dbReference type="Proteomes" id="UP000008237"/>
    </source>
</evidence>
<name>E2B3K6_HARSA</name>
<keyword evidence="2" id="KW-1185">Reference proteome</keyword>
<evidence type="ECO:0000313" key="1">
    <source>
        <dbReference type="EMBL" id="EFN89758.1"/>
    </source>
</evidence>
<dbReference type="OrthoDB" id="7552879at2759"/>
<proteinExistence type="predicted"/>
<dbReference type="AlphaFoldDB" id="E2B3K6"/>
<gene>
    <name evidence="1" type="ORF">EAI_02007</name>
</gene>
<dbReference type="InParanoid" id="E2B3K6"/>
<protein>
    <submittedName>
        <fullName evidence="1">Uncharacterized protein</fullName>
    </submittedName>
</protein>
<organism evidence="2">
    <name type="scientific">Harpegnathos saltator</name>
    <name type="common">Jerdon's jumping ant</name>
    <dbReference type="NCBI Taxonomy" id="610380"/>
    <lineage>
        <taxon>Eukaryota</taxon>
        <taxon>Metazoa</taxon>
        <taxon>Ecdysozoa</taxon>
        <taxon>Arthropoda</taxon>
        <taxon>Hexapoda</taxon>
        <taxon>Insecta</taxon>
        <taxon>Pterygota</taxon>
        <taxon>Neoptera</taxon>
        <taxon>Endopterygota</taxon>
        <taxon>Hymenoptera</taxon>
        <taxon>Apocrita</taxon>
        <taxon>Aculeata</taxon>
        <taxon>Formicoidea</taxon>
        <taxon>Formicidae</taxon>
        <taxon>Ponerinae</taxon>
        <taxon>Ponerini</taxon>
        <taxon>Harpegnathos</taxon>
    </lineage>
</organism>
<sequence>MDNVQQFVVSATTTVDRKLIEKRKLEEEDNIRRLNEAAIKDIICDTCLNKQKSNRIKERCWKCTRVPISTYDK</sequence>
<reference evidence="1 2" key="1">
    <citation type="journal article" date="2010" name="Science">
        <title>Genomic comparison of the ants Camponotus floridanus and Harpegnathos saltator.</title>
        <authorList>
            <person name="Bonasio R."/>
            <person name="Zhang G."/>
            <person name="Ye C."/>
            <person name="Mutti N.S."/>
            <person name="Fang X."/>
            <person name="Qin N."/>
            <person name="Donahue G."/>
            <person name="Yang P."/>
            <person name="Li Q."/>
            <person name="Li C."/>
            <person name="Zhang P."/>
            <person name="Huang Z."/>
            <person name="Berger S.L."/>
            <person name="Reinberg D."/>
            <person name="Wang J."/>
            <person name="Liebig J."/>
        </authorList>
    </citation>
    <scope>NUCLEOTIDE SEQUENCE [LARGE SCALE GENOMIC DNA]</scope>
    <source>
        <strain evidence="1 2">R22 G/1</strain>
    </source>
</reference>
<dbReference type="EMBL" id="GL445346">
    <property type="protein sequence ID" value="EFN89758.1"/>
    <property type="molecule type" value="Genomic_DNA"/>
</dbReference>
<accession>E2B3K6</accession>
<dbReference type="Proteomes" id="UP000008237">
    <property type="component" value="Unassembled WGS sequence"/>
</dbReference>